<dbReference type="Proteomes" id="UP000066042">
    <property type="component" value="Chromosome"/>
</dbReference>
<dbReference type="EMBL" id="CP013050">
    <property type="protein sequence ID" value="ALM76132.1"/>
    <property type="molecule type" value="Genomic_DNA"/>
</dbReference>
<accession>A0A0S1XEC4</accession>
<name>A0A0S1XEC4_THEBA</name>
<dbReference type="AlphaFoldDB" id="A0A0S1XEC4"/>
<dbReference type="PATRIC" id="fig|55802.8.peg.2217"/>
<organism evidence="2 3">
    <name type="scientific">Thermococcus barophilus</name>
    <dbReference type="NCBI Taxonomy" id="55802"/>
    <lineage>
        <taxon>Archaea</taxon>
        <taxon>Methanobacteriati</taxon>
        <taxon>Methanobacteriota</taxon>
        <taxon>Thermococci</taxon>
        <taxon>Thermococcales</taxon>
        <taxon>Thermococcaceae</taxon>
        <taxon>Thermococcus</taxon>
    </lineage>
</organism>
<keyword evidence="1" id="KW-1133">Transmembrane helix</keyword>
<feature type="transmembrane region" description="Helical" evidence="1">
    <location>
        <begin position="25"/>
        <end position="43"/>
    </location>
</feature>
<protein>
    <submittedName>
        <fullName evidence="2">Uncharacterized protein</fullName>
    </submittedName>
</protein>
<dbReference type="STRING" id="55802.TBCH5v1_2235"/>
<sequence>MKNTVLRGLKSLRGRLRRKDDLKKVWYLILIIGIFCFLLIHIYELKNSEKLGYNPLILQDAFLKGQLEKVLTVNGTLAKYHNSSYVINFTSGRIVVLKFSKNGLRKVVELKLVNRDVQGYKDLLFLTNGTTLEVYNLSKRKRILRIDADKVLLLNIVTYLRIKGSSYNLDYNTLKLEPVENDGIIFRTGRDIISISGGVIFKDGKVVSGYRGNFTKFLVLPNAYMVVSQNENYTDILLWDTRMEKISTIYMDGIFWDAKIYNKTLFISAVHLAHNGTFEIVDRINLAIVDLKTLQGSVIEEKCLGFGAYNKRLCTLCIRNDVLRAETLSGRKCSFWDSPNLPILSVLAAGGNGFIFYELRFAYPTGYVGEYRNVYVIGRSLSLSAEEYYAPEPGENLKIPKVFYNDSPILKVASWESYFAIVYKDGSVEVWKVT</sequence>
<evidence type="ECO:0000313" key="2">
    <source>
        <dbReference type="EMBL" id="ALM76132.1"/>
    </source>
</evidence>
<keyword evidence="1" id="KW-0472">Membrane</keyword>
<evidence type="ECO:0000313" key="3">
    <source>
        <dbReference type="Proteomes" id="UP000066042"/>
    </source>
</evidence>
<keyword evidence="1" id="KW-0812">Transmembrane</keyword>
<reference evidence="2 3" key="1">
    <citation type="journal article" date="2016" name="Genome Announc.">
        <title>Complete genome sequence of the hyperthermophilic and piezophilic archaeon Thermococcus barophilus Ch5, capable of growth at the expense of hydrogenogenesis from carbon monoxide and formate.</title>
        <authorList>
            <person name="Oger P."/>
            <person name="Sokolova T.G."/>
            <person name="Kozhevnikova D.A."/>
            <person name="Taranov E.A."/>
            <person name="Vannier P."/>
            <person name="Lee H.S."/>
            <person name="Kwon K.K."/>
            <person name="Kang S.G."/>
            <person name="Lee J.H."/>
            <person name="Bonch-Osmolovskaya E.A."/>
            <person name="Lebedinsky A.V."/>
        </authorList>
    </citation>
    <scope>NUCLEOTIDE SEQUENCE [LARGE SCALE GENOMIC DNA]</scope>
    <source>
        <strain evidence="3">Ch5</strain>
    </source>
</reference>
<proteinExistence type="predicted"/>
<evidence type="ECO:0000256" key="1">
    <source>
        <dbReference type="SAM" id="Phobius"/>
    </source>
</evidence>
<gene>
    <name evidence="2" type="ORF">TBCH5v1_2235</name>
</gene>